<dbReference type="Proteomes" id="UP000887575">
    <property type="component" value="Unassembled WGS sequence"/>
</dbReference>
<dbReference type="AlphaFoldDB" id="A0AAF3J8S6"/>
<evidence type="ECO:0000313" key="2">
    <source>
        <dbReference type="Proteomes" id="UP000887575"/>
    </source>
</evidence>
<evidence type="ECO:0000256" key="1">
    <source>
        <dbReference type="SAM" id="MobiDB-lite"/>
    </source>
</evidence>
<reference evidence="3" key="1">
    <citation type="submission" date="2024-02" db="UniProtKB">
        <authorList>
            <consortium name="WormBaseParasite"/>
        </authorList>
    </citation>
    <scope>IDENTIFICATION</scope>
</reference>
<name>A0AAF3J8S6_9BILA</name>
<accession>A0AAF3J8S6</accession>
<feature type="region of interest" description="Disordered" evidence="1">
    <location>
        <begin position="73"/>
        <end position="94"/>
    </location>
</feature>
<protein>
    <submittedName>
        <fullName evidence="3">Uncharacterized protein</fullName>
    </submittedName>
</protein>
<organism evidence="2 3">
    <name type="scientific">Mesorhabditis belari</name>
    <dbReference type="NCBI Taxonomy" id="2138241"/>
    <lineage>
        <taxon>Eukaryota</taxon>
        <taxon>Metazoa</taxon>
        <taxon>Ecdysozoa</taxon>
        <taxon>Nematoda</taxon>
        <taxon>Chromadorea</taxon>
        <taxon>Rhabditida</taxon>
        <taxon>Rhabditina</taxon>
        <taxon>Rhabditomorpha</taxon>
        <taxon>Rhabditoidea</taxon>
        <taxon>Rhabditidae</taxon>
        <taxon>Mesorhabditinae</taxon>
        <taxon>Mesorhabditis</taxon>
    </lineage>
</organism>
<keyword evidence="2" id="KW-1185">Reference proteome</keyword>
<proteinExistence type="predicted"/>
<sequence>MPGDGNGPPRLRVKDLAKRFEEISTTPFPQSSRPQKRVGKFRIIASNDPIKVGVARKRSSLKKRALSSYEIYQAKHSTRRKSQSLSRATSKKNL</sequence>
<evidence type="ECO:0000313" key="3">
    <source>
        <dbReference type="WBParaSite" id="MBELARI_LOCUS3627"/>
    </source>
</evidence>
<dbReference type="WBParaSite" id="MBELARI_LOCUS3627">
    <property type="protein sequence ID" value="MBELARI_LOCUS3627"/>
    <property type="gene ID" value="MBELARI_LOCUS3627"/>
</dbReference>